<dbReference type="OrthoDB" id="10649390at2759"/>
<accession>A0A3S1B6A6</accession>
<proteinExistence type="predicted"/>
<gene>
    <name evidence="3" type="ORF">EGW08_016245</name>
</gene>
<dbReference type="Proteomes" id="UP000271974">
    <property type="component" value="Unassembled WGS sequence"/>
</dbReference>
<dbReference type="InterPro" id="IPR000998">
    <property type="entry name" value="MAM_dom"/>
</dbReference>
<organism evidence="3 4">
    <name type="scientific">Elysia chlorotica</name>
    <name type="common">Eastern emerald elysia</name>
    <name type="synonym">Sea slug</name>
    <dbReference type="NCBI Taxonomy" id="188477"/>
    <lineage>
        <taxon>Eukaryota</taxon>
        <taxon>Metazoa</taxon>
        <taxon>Spiralia</taxon>
        <taxon>Lophotrochozoa</taxon>
        <taxon>Mollusca</taxon>
        <taxon>Gastropoda</taxon>
        <taxon>Heterobranchia</taxon>
        <taxon>Euthyneura</taxon>
        <taxon>Panpulmonata</taxon>
        <taxon>Sacoglossa</taxon>
        <taxon>Placobranchoidea</taxon>
        <taxon>Plakobranchidae</taxon>
        <taxon>Elysia</taxon>
    </lineage>
</organism>
<name>A0A3S1B6A6_ELYCH</name>
<evidence type="ECO:0000256" key="1">
    <source>
        <dbReference type="SAM" id="MobiDB-lite"/>
    </source>
</evidence>
<protein>
    <recommendedName>
        <fullName evidence="2">MAM domain-containing protein</fullName>
    </recommendedName>
</protein>
<evidence type="ECO:0000313" key="3">
    <source>
        <dbReference type="EMBL" id="RUS76000.1"/>
    </source>
</evidence>
<keyword evidence="4" id="KW-1185">Reference proteome</keyword>
<dbReference type="Gene3D" id="2.60.120.200">
    <property type="match status" value="1"/>
</dbReference>
<evidence type="ECO:0000259" key="2">
    <source>
        <dbReference type="PROSITE" id="PS50060"/>
    </source>
</evidence>
<feature type="region of interest" description="Disordered" evidence="1">
    <location>
        <begin position="55"/>
        <end position="115"/>
    </location>
</feature>
<reference evidence="3 4" key="1">
    <citation type="submission" date="2019-01" db="EMBL/GenBank/DDBJ databases">
        <title>A draft genome assembly of the solar-powered sea slug Elysia chlorotica.</title>
        <authorList>
            <person name="Cai H."/>
            <person name="Li Q."/>
            <person name="Fang X."/>
            <person name="Li J."/>
            <person name="Curtis N.E."/>
            <person name="Altenburger A."/>
            <person name="Shibata T."/>
            <person name="Feng M."/>
            <person name="Maeda T."/>
            <person name="Schwartz J.A."/>
            <person name="Shigenobu S."/>
            <person name="Lundholm N."/>
            <person name="Nishiyama T."/>
            <person name="Yang H."/>
            <person name="Hasebe M."/>
            <person name="Li S."/>
            <person name="Pierce S.K."/>
            <person name="Wang J."/>
        </authorList>
    </citation>
    <scope>NUCLEOTIDE SEQUENCE [LARGE SCALE GENOMIC DNA]</scope>
    <source>
        <strain evidence="3">EC2010</strain>
        <tissue evidence="3">Whole organism of an adult</tissue>
    </source>
</reference>
<comment type="caution">
    <text evidence="3">The sequence shown here is derived from an EMBL/GenBank/DDBJ whole genome shotgun (WGS) entry which is preliminary data.</text>
</comment>
<dbReference type="PROSITE" id="PS50060">
    <property type="entry name" value="MAM_2"/>
    <property type="match status" value="1"/>
</dbReference>
<feature type="non-terminal residue" evidence="3">
    <location>
        <position position="1"/>
    </location>
</feature>
<dbReference type="EMBL" id="RQTK01000694">
    <property type="protein sequence ID" value="RUS76000.1"/>
    <property type="molecule type" value="Genomic_DNA"/>
</dbReference>
<evidence type="ECO:0000313" key="4">
    <source>
        <dbReference type="Proteomes" id="UP000271974"/>
    </source>
</evidence>
<feature type="non-terminal residue" evidence="3">
    <location>
        <position position="115"/>
    </location>
</feature>
<dbReference type="AlphaFoldDB" id="A0A3S1B6A6"/>
<feature type="domain" description="MAM" evidence="2">
    <location>
        <begin position="1"/>
        <end position="55"/>
    </location>
</feature>
<feature type="compositionally biased region" description="Low complexity" evidence="1">
    <location>
        <begin position="56"/>
        <end position="115"/>
    </location>
</feature>
<sequence length="115" mass="12022">TRSGQQSVDGKTWTEAVVFLPPAPHTQFEIIGVRGDGFYGDIGIDDVSVELLCPGKTTTTSSKPSTRSSSLRSSTAPTKPSVISTTKTTMSTTTSTTTPSTTTTTPTKTTSTTTE</sequence>
<dbReference type="GO" id="GO:0016020">
    <property type="term" value="C:membrane"/>
    <property type="evidence" value="ECO:0007669"/>
    <property type="project" value="InterPro"/>
</dbReference>